<keyword evidence="6 13" id="KW-0812">Transmembrane</keyword>
<protein>
    <recommendedName>
        <fullName evidence="3">Molybdate-anion transporter</fullName>
    </recommendedName>
    <alternativeName>
        <fullName evidence="10">Major facilitator superfamily domain-containing protein 5</fullName>
    </alternativeName>
    <alternativeName>
        <fullName evidence="11">Molybdate transporter 2 homolog</fullName>
    </alternativeName>
</protein>
<dbReference type="Gene3D" id="1.10.510.10">
    <property type="entry name" value="Transferase(Phosphotransferase) domain 1"/>
    <property type="match status" value="1"/>
</dbReference>
<evidence type="ECO:0000256" key="7">
    <source>
        <dbReference type="ARBA" id="ARBA00022989"/>
    </source>
</evidence>
<evidence type="ECO:0000256" key="13">
    <source>
        <dbReference type="SAM" id="Phobius"/>
    </source>
</evidence>
<evidence type="ECO:0000256" key="5">
    <source>
        <dbReference type="ARBA" id="ARBA00022475"/>
    </source>
</evidence>
<keyword evidence="14" id="KW-0732">Signal</keyword>
<feature type="transmembrane region" description="Helical" evidence="13">
    <location>
        <begin position="825"/>
        <end position="854"/>
    </location>
</feature>
<dbReference type="EMBL" id="CAACVS010000032">
    <property type="protein sequence ID" value="VEU34542.1"/>
    <property type="molecule type" value="Genomic_DNA"/>
</dbReference>
<evidence type="ECO:0000256" key="1">
    <source>
        <dbReference type="ARBA" id="ARBA00003019"/>
    </source>
</evidence>
<gene>
    <name evidence="16" type="ORF">PSNMU_V1.4_AUG-EV-PASAV3_0012510</name>
</gene>
<dbReference type="SUPFAM" id="SSF56112">
    <property type="entry name" value="Protein kinase-like (PK-like)"/>
    <property type="match status" value="1"/>
</dbReference>
<keyword evidence="4" id="KW-0813">Transport</keyword>
<dbReference type="Proteomes" id="UP000291116">
    <property type="component" value="Unassembled WGS sequence"/>
</dbReference>
<evidence type="ECO:0000256" key="14">
    <source>
        <dbReference type="SAM" id="SignalP"/>
    </source>
</evidence>
<evidence type="ECO:0000256" key="10">
    <source>
        <dbReference type="ARBA" id="ARBA00030646"/>
    </source>
</evidence>
<dbReference type="InterPro" id="IPR011009">
    <property type="entry name" value="Kinase-like_dom_sf"/>
</dbReference>
<dbReference type="AlphaFoldDB" id="A0A448YXK6"/>
<feature type="transmembrane region" description="Helical" evidence="13">
    <location>
        <begin position="1001"/>
        <end position="1020"/>
    </location>
</feature>
<evidence type="ECO:0000313" key="16">
    <source>
        <dbReference type="EMBL" id="VEU34542.1"/>
    </source>
</evidence>
<dbReference type="PANTHER" id="PTHR23516">
    <property type="entry name" value="SAM (S-ADENOSYL METHIONINE) TRANSPORTER"/>
    <property type="match status" value="1"/>
</dbReference>
<comment type="subcellular location">
    <subcellularLocation>
        <location evidence="2">Cell membrane</location>
        <topology evidence="2">Multi-pass membrane protein</topology>
    </subcellularLocation>
</comment>
<dbReference type="Gene3D" id="1.20.1250.20">
    <property type="entry name" value="MFS general substrate transporter like domains"/>
    <property type="match status" value="1"/>
</dbReference>
<feature type="transmembrane region" description="Helical" evidence="13">
    <location>
        <begin position="908"/>
        <end position="930"/>
    </location>
</feature>
<feature type="domain" description="Protein kinase" evidence="15">
    <location>
        <begin position="142"/>
        <end position="512"/>
    </location>
</feature>
<dbReference type="PANTHER" id="PTHR23516:SF1">
    <property type="entry name" value="MOLYBDATE-ANION TRANSPORTER"/>
    <property type="match status" value="1"/>
</dbReference>
<evidence type="ECO:0000256" key="12">
    <source>
        <dbReference type="SAM" id="MobiDB-lite"/>
    </source>
</evidence>
<reference evidence="16 17" key="1">
    <citation type="submission" date="2019-01" db="EMBL/GenBank/DDBJ databases">
        <authorList>
            <person name="Ferrante I. M."/>
        </authorList>
    </citation>
    <scope>NUCLEOTIDE SEQUENCE [LARGE SCALE GENOMIC DNA]</scope>
    <source>
        <strain evidence="16 17">B856</strain>
    </source>
</reference>
<dbReference type="Pfam" id="PF05631">
    <property type="entry name" value="MFS_5"/>
    <property type="match status" value="2"/>
</dbReference>
<evidence type="ECO:0000313" key="17">
    <source>
        <dbReference type="Proteomes" id="UP000291116"/>
    </source>
</evidence>
<dbReference type="GO" id="GO:0006811">
    <property type="term" value="P:monoatomic ion transport"/>
    <property type="evidence" value="ECO:0007669"/>
    <property type="project" value="UniProtKB-KW"/>
</dbReference>
<dbReference type="GO" id="GO:0004672">
    <property type="term" value="F:protein kinase activity"/>
    <property type="evidence" value="ECO:0007669"/>
    <property type="project" value="InterPro"/>
</dbReference>
<dbReference type="GO" id="GO:0015098">
    <property type="term" value="F:molybdate ion transmembrane transporter activity"/>
    <property type="evidence" value="ECO:0007669"/>
    <property type="project" value="InterPro"/>
</dbReference>
<feature type="transmembrane region" description="Helical" evidence="13">
    <location>
        <begin position="575"/>
        <end position="595"/>
    </location>
</feature>
<keyword evidence="9 13" id="KW-0472">Membrane</keyword>
<dbReference type="InterPro" id="IPR000719">
    <property type="entry name" value="Prot_kinase_dom"/>
</dbReference>
<dbReference type="InterPro" id="IPR008271">
    <property type="entry name" value="Ser/Thr_kinase_AS"/>
</dbReference>
<evidence type="ECO:0000256" key="3">
    <source>
        <dbReference type="ARBA" id="ARBA00021242"/>
    </source>
</evidence>
<sequence>MRRTPALLFLVAPASCHGGSFAPALLVPSGSGNRRKHRAPWQRPILRGAVGGADRDDRGCDRDTSNGHNGRPRGRIRAVDLPDRRSALRGSAVVFLGLSSPPVHPEGPLLAEPAAAEEIPARPGGTPDAGARRLPDRVVRSLRYERVLGAGSYKRVYLVSATSRPPEGGDPIAGATAPRTFRYAMAVERLRNKRDVKNAFRGVRIPDLIREGPEGGTPVDAGDRELFETIVDWWVQASDVPEFAGGRPVFPQAQRGDGPLPGLDRAIGRTRSAPRKNFVGSRWMLSFKPVYETDLKRFVRNSPALYPVGGSSETLRGSPVRDEYWSEPVLMGFVLEVLRAGKLMHDAGVVHRDIKPKNIMVSLSPSASDGSLRRRPVIIDYGFSEIGSPTVLDEGGKGPPGRTAEKASDVCVVRPGQLKGEIGYVLVEDLANYRGCQRGDTYAMGKTLYEFIFGSAGLQEARTEQEDRDQEEISVEAARVQANEFHSLLFGNPTAGNESRFRLSRGAADCLLSIVRGLCSAGRRGGDPMSFADAETSLSGFVSSQSYAAIHAQWESRQRHLKTPPLIDEQQKAEMVTSFTAVFSCALVVTIIASLRSSKQSTIFGFRTSRGGDGDGNGNGNGAAARSSVSDQIVKRYLPAYLLAVFSDWAKGPCGYELYSSGEYYNYDSHHAYLLCSVVPFVSSMLLGPVVCGPLADMGGSKRAAVVFAIVAALGNVAKHFRDFRALVVGSILEGVSASLLFTAFDSWLVRSHHRGAPPETKPPATTISPWTSKAAPSLRLSRAFATAEYRNNMVAIAASFVPSVATGAMPFQPLALPNEKGSTAVVYAGGVLNAFDLSTLALLLCGTFIGLVWDEIPTEPAEERRETRPGSHAEGAGADAGRRLPLWRRHRSLLGGASFELLRSEEVFLGGAVCSLFETAMFVFAVSWTKAIASRVDDDENIPFGLVFATFMLGCMVGTSVYALLIDETKVRNETIGEGLLAVATCTFIAMASTRSATPAVFLVWFFLFEATVGVYFPMMGTLKSEIVPDCHRTTVCNLYRVPFNLFMVAFLWVLEHRGMCPESCFALCACMAGAAFFFQVALGRCRETRLLSRLSKQHEASFRDRGMRQKKAA</sequence>
<evidence type="ECO:0000256" key="4">
    <source>
        <dbReference type="ARBA" id="ARBA00022448"/>
    </source>
</evidence>
<dbReference type="SMART" id="SM00220">
    <property type="entry name" value="S_TKc"/>
    <property type="match status" value="1"/>
</dbReference>
<keyword evidence="7 13" id="KW-1133">Transmembrane helix</keyword>
<dbReference type="InterPro" id="IPR036259">
    <property type="entry name" value="MFS_trans_sf"/>
</dbReference>
<evidence type="ECO:0000256" key="6">
    <source>
        <dbReference type="ARBA" id="ARBA00022692"/>
    </source>
</evidence>
<dbReference type="Pfam" id="PF00069">
    <property type="entry name" value="Pkinase"/>
    <property type="match status" value="1"/>
</dbReference>
<feature type="transmembrane region" description="Helical" evidence="13">
    <location>
        <begin position="1040"/>
        <end position="1056"/>
    </location>
</feature>
<feature type="transmembrane region" description="Helical" evidence="13">
    <location>
        <begin position="794"/>
        <end position="813"/>
    </location>
</feature>
<dbReference type="PROSITE" id="PS50011">
    <property type="entry name" value="PROTEIN_KINASE_DOM"/>
    <property type="match status" value="1"/>
</dbReference>
<evidence type="ECO:0000259" key="15">
    <source>
        <dbReference type="PROSITE" id="PS50011"/>
    </source>
</evidence>
<evidence type="ECO:0000256" key="9">
    <source>
        <dbReference type="ARBA" id="ARBA00023136"/>
    </source>
</evidence>
<feature type="signal peptide" evidence="14">
    <location>
        <begin position="1"/>
        <end position="18"/>
    </location>
</feature>
<proteinExistence type="predicted"/>
<feature type="transmembrane region" description="Helical" evidence="13">
    <location>
        <begin position="1065"/>
        <end position="1084"/>
    </location>
</feature>
<feature type="region of interest" description="Disordered" evidence="12">
    <location>
        <begin position="49"/>
        <end position="75"/>
    </location>
</feature>
<evidence type="ECO:0000256" key="2">
    <source>
        <dbReference type="ARBA" id="ARBA00004651"/>
    </source>
</evidence>
<evidence type="ECO:0000256" key="8">
    <source>
        <dbReference type="ARBA" id="ARBA00023065"/>
    </source>
</evidence>
<dbReference type="SUPFAM" id="SSF103473">
    <property type="entry name" value="MFS general substrate transporter"/>
    <property type="match status" value="1"/>
</dbReference>
<keyword evidence="5" id="KW-1003">Cell membrane</keyword>
<comment type="function">
    <text evidence="1">Mediates high-affinity intracellular uptake of the rare oligo-element molybdenum.</text>
</comment>
<name>A0A448YXK6_9STRA</name>
<organism evidence="16 17">
    <name type="scientific">Pseudo-nitzschia multistriata</name>
    <dbReference type="NCBI Taxonomy" id="183589"/>
    <lineage>
        <taxon>Eukaryota</taxon>
        <taxon>Sar</taxon>
        <taxon>Stramenopiles</taxon>
        <taxon>Ochrophyta</taxon>
        <taxon>Bacillariophyta</taxon>
        <taxon>Bacillariophyceae</taxon>
        <taxon>Bacillariophycidae</taxon>
        <taxon>Bacillariales</taxon>
        <taxon>Bacillariaceae</taxon>
        <taxon>Pseudo-nitzschia</taxon>
    </lineage>
</organism>
<feature type="compositionally biased region" description="Basic and acidic residues" evidence="12">
    <location>
        <begin position="53"/>
        <end position="65"/>
    </location>
</feature>
<evidence type="ECO:0000256" key="11">
    <source>
        <dbReference type="ARBA" id="ARBA00032555"/>
    </source>
</evidence>
<keyword evidence="8" id="KW-0406">Ion transport</keyword>
<dbReference type="GO" id="GO:0005524">
    <property type="term" value="F:ATP binding"/>
    <property type="evidence" value="ECO:0007669"/>
    <property type="project" value="InterPro"/>
</dbReference>
<dbReference type="GO" id="GO:0005886">
    <property type="term" value="C:plasma membrane"/>
    <property type="evidence" value="ECO:0007669"/>
    <property type="project" value="UniProtKB-SubCell"/>
</dbReference>
<dbReference type="InterPro" id="IPR008509">
    <property type="entry name" value="MOT2/MFSD5"/>
</dbReference>
<keyword evidence="17" id="KW-1185">Reference proteome</keyword>
<dbReference type="PROSITE" id="PS00108">
    <property type="entry name" value="PROTEIN_KINASE_ST"/>
    <property type="match status" value="1"/>
</dbReference>
<feature type="chain" id="PRO_5019444441" description="Molybdate-anion transporter" evidence="14">
    <location>
        <begin position="19"/>
        <end position="1115"/>
    </location>
</feature>
<dbReference type="OrthoDB" id="5979581at2759"/>
<accession>A0A448YXK6</accession>
<feature type="transmembrane region" description="Helical" evidence="13">
    <location>
        <begin position="942"/>
        <end position="965"/>
    </location>
</feature>